<dbReference type="HOGENOM" id="CLU_130257_3_2_2"/>
<dbReference type="KEGG" id="gac:GACE_0335"/>
<feature type="domain" description="Polymerase nucleotidyl transferase" evidence="1">
    <location>
        <begin position="10"/>
        <end position="69"/>
    </location>
</feature>
<dbReference type="Pfam" id="PF01909">
    <property type="entry name" value="NTP_transf_2"/>
    <property type="match status" value="1"/>
</dbReference>
<dbReference type="eggNOG" id="arCOG01201">
    <property type="taxonomic scope" value="Archaea"/>
</dbReference>
<dbReference type="AlphaFoldDB" id="A0A0A7GEP4"/>
<sequence>MRVEAERVVEELSRKLKEEFESRIDLVILFGSYARDEMNEESDMDVLVVGDVTLSEVIDVTYPLSLKYGIYISPIVMSREHFEMLRAEETGFIKNVLSEGVTVYARV</sequence>
<dbReference type="SUPFAM" id="SSF81301">
    <property type="entry name" value="Nucleotidyltransferase"/>
    <property type="match status" value="1"/>
</dbReference>
<dbReference type="EMBL" id="CP009552">
    <property type="protein sequence ID" value="AIY89392.1"/>
    <property type="molecule type" value="Genomic_DNA"/>
</dbReference>
<evidence type="ECO:0000313" key="3">
    <source>
        <dbReference type="Proteomes" id="UP000030624"/>
    </source>
</evidence>
<gene>
    <name evidence="2" type="ORF">GACE_0335</name>
</gene>
<organism evidence="2 3">
    <name type="scientific">Geoglobus acetivorans</name>
    <dbReference type="NCBI Taxonomy" id="565033"/>
    <lineage>
        <taxon>Archaea</taxon>
        <taxon>Methanobacteriati</taxon>
        <taxon>Methanobacteriota</taxon>
        <taxon>Archaeoglobi</taxon>
        <taxon>Archaeoglobales</taxon>
        <taxon>Archaeoglobaceae</taxon>
        <taxon>Geoglobus</taxon>
    </lineage>
</organism>
<accession>A0A0A7GEP4</accession>
<dbReference type="Proteomes" id="UP000030624">
    <property type="component" value="Chromosome"/>
</dbReference>
<dbReference type="GO" id="GO:0016779">
    <property type="term" value="F:nucleotidyltransferase activity"/>
    <property type="evidence" value="ECO:0007669"/>
    <property type="project" value="InterPro"/>
</dbReference>
<reference evidence="2 3" key="1">
    <citation type="journal article" date="2015" name="Appl. Environ. Microbiol.">
        <title>The Geoglobus acetivorans genome: Fe(III) reduction, acetate utilization, autotrophic growth, and degradation of aromatic compounds in a hyperthermophilic archaeon.</title>
        <authorList>
            <person name="Mardanov A.V."/>
            <person name="Slododkina G.B."/>
            <person name="Slobodkin A.I."/>
            <person name="Beletsky A.V."/>
            <person name="Gavrilov S.N."/>
            <person name="Kublanov I.V."/>
            <person name="Bonch-Osmolovskaya E.A."/>
            <person name="Skryabin K.G."/>
            <person name="Ravin N.V."/>
        </authorList>
    </citation>
    <scope>NUCLEOTIDE SEQUENCE [LARGE SCALE GENOMIC DNA]</scope>
    <source>
        <strain evidence="2 3">SBH6</strain>
    </source>
</reference>
<dbReference type="RefSeq" id="WP_048093498.1">
    <property type="nucleotide sequence ID" value="NZ_CP009552.1"/>
</dbReference>
<proteinExistence type="predicted"/>
<evidence type="ECO:0000313" key="2">
    <source>
        <dbReference type="EMBL" id="AIY89392.1"/>
    </source>
</evidence>
<dbReference type="GeneID" id="24796938"/>
<dbReference type="InterPro" id="IPR002934">
    <property type="entry name" value="Polymerase_NTP_transf_dom"/>
</dbReference>
<evidence type="ECO:0000259" key="1">
    <source>
        <dbReference type="Pfam" id="PF01909"/>
    </source>
</evidence>
<dbReference type="PANTHER" id="PTHR33933">
    <property type="entry name" value="NUCLEOTIDYLTRANSFERASE"/>
    <property type="match status" value="1"/>
</dbReference>
<name>A0A0A7GEP4_GEOAI</name>
<dbReference type="InterPro" id="IPR043519">
    <property type="entry name" value="NT_sf"/>
</dbReference>
<dbReference type="CDD" id="cd05403">
    <property type="entry name" value="NT_KNTase_like"/>
    <property type="match status" value="1"/>
</dbReference>
<protein>
    <recommendedName>
        <fullName evidence="1">Polymerase nucleotidyl transferase domain-containing protein</fullName>
    </recommendedName>
</protein>
<dbReference type="InterPro" id="IPR052548">
    <property type="entry name" value="Type_VII_TA_antitoxin"/>
</dbReference>
<dbReference type="PANTHER" id="PTHR33933:SF3">
    <property type="entry name" value="PROTEIN ADENYLYLTRANSFERASE MJ0604-RELATED"/>
    <property type="match status" value="1"/>
</dbReference>
<dbReference type="Gene3D" id="3.30.460.10">
    <property type="entry name" value="Beta Polymerase, domain 2"/>
    <property type="match status" value="1"/>
</dbReference>
<dbReference type="STRING" id="565033.GACE_0335"/>